<evidence type="ECO:0000313" key="1">
    <source>
        <dbReference type="EMBL" id="MCR2745191.1"/>
    </source>
</evidence>
<organism evidence="1 2">
    <name type="scientific">Limnobacter parvus</name>
    <dbReference type="NCBI Taxonomy" id="2939690"/>
    <lineage>
        <taxon>Bacteria</taxon>
        <taxon>Pseudomonadati</taxon>
        <taxon>Pseudomonadota</taxon>
        <taxon>Betaproteobacteria</taxon>
        <taxon>Burkholderiales</taxon>
        <taxon>Burkholderiaceae</taxon>
        <taxon>Limnobacter</taxon>
    </lineage>
</organism>
<comment type="caution">
    <text evidence="1">The sequence shown here is derived from an EMBL/GenBank/DDBJ whole genome shotgun (WGS) entry which is preliminary data.</text>
</comment>
<dbReference type="SUPFAM" id="SSF81593">
    <property type="entry name" value="Nucleotidyltransferase substrate binding subunit/domain"/>
    <property type="match status" value="1"/>
</dbReference>
<sequence length="134" mass="15686">MILDLSSLQNAVLRLDEGIQRYRQDISDTQIRDGLIQRFEFTYELSHKMLKRFLESTSPSPAEIDALAFQDLIRTGNEQGLLLSDWTVWKKYREMRSKTSHTYDESIALQVVAEIPAFLHEAQYLLQQLLPRNK</sequence>
<dbReference type="Pfam" id="PF08780">
    <property type="entry name" value="NTase_sub_bind"/>
    <property type="match status" value="1"/>
</dbReference>
<accession>A0ABT1XD37</accession>
<name>A0ABT1XD37_9BURK</name>
<reference evidence="1" key="1">
    <citation type="submission" date="2022-07" db="EMBL/GenBank/DDBJ databases">
        <authorList>
            <person name="Xamxidin M."/>
        </authorList>
    </citation>
    <scope>NUCLEOTIDE SEQUENCE</scope>
    <source>
        <strain evidence="1">YS8-69</strain>
    </source>
</reference>
<keyword evidence="2" id="KW-1185">Reference proteome</keyword>
<gene>
    <name evidence="1" type="ORF">NSP04_00845</name>
</gene>
<dbReference type="EMBL" id="JANKHG010000001">
    <property type="protein sequence ID" value="MCR2745191.1"/>
    <property type="molecule type" value="Genomic_DNA"/>
</dbReference>
<proteinExistence type="predicted"/>
<dbReference type="Proteomes" id="UP001165267">
    <property type="component" value="Unassembled WGS sequence"/>
</dbReference>
<evidence type="ECO:0000313" key="2">
    <source>
        <dbReference type="Proteomes" id="UP001165267"/>
    </source>
</evidence>
<dbReference type="NCBIfam" id="TIGR01987">
    <property type="entry name" value="HI0074"/>
    <property type="match status" value="1"/>
</dbReference>
<protein>
    <submittedName>
        <fullName evidence="1">Nucleotidyltransferase substrate binding protein</fullName>
    </submittedName>
</protein>
<dbReference type="RefSeq" id="WP_257510442.1">
    <property type="nucleotide sequence ID" value="NZ_JANKHG010000001.1"/>
</dbReference>
<dbReference type="Gene3D" id="1.20.120.330">
    <property type="entry name" value="Nucleotidyltransferases domain 2"/>
    <property type="match status" value="1"/>
</dbReference>
<dbReference type="InterPro" id="IPR010235">
    <property type="entry name" value="HepT"/>
</dbReference>